<feature type="region of interest" description="Disordered" evidence="1">
    <location>
        <begin position="1"/>
        <end position="23"/>
    </location>
</feature>
<reference evidence="2 3" key="1">
    <citation type="journal article" date="2020" name="G3 (Bethesda)">
        <title>Improved Reference Genome for Cyclotella cryptica CCMP332, a Model for Cell Wall Morphogenesis, Salinity Adaptation, and Lipid Production in Diatoms (Bacillariophyta).</title>
        <authorList>
            <person name="Roberts W.R."/>
            <person name="Downey K.M."/>
            <person name="Ruck E.C."/>
            <person name="Traller J.C."/>
            <person name="Alverson A.J."/>
        </authorList>
    </citation>
    <scope>NUCLEOTIDE SEQUENCE [LARGE SCALE GENOMIC DNA]</scope>
    <source>
        <strain evidence="2 3">CCMP332</strain>
    </source>
</reference>
<keyword evidence="3" id="KW-1185">Reference proteome</keyword>
<sequence>MIASVGGEVGGGERNAPNNTHRRATPLVVVMVVLRHSRIGNRLSSGQRSGTGARLIRVSYLSSCGVQTIS</sequence>
<protein>
    <submittedName>
        <fullName evidence="2">Uncharacterized protein</fullName>
    </submittedName>
</protein>
<evidence type="ECO:0000256" key="1">
    <source>
        <dbReference type="SAM" id="MobiDB-lite"/>
    </source>
</evidence>
<organism evidence="2 3">
    <name type="scientific">Cyclotella cryptica</name>
    <dbReference type="NCBI Taxonomy" id="29204"/>
    <lineage>
        <taxon>Eukaryota</taxon>
        <taxon>Sar</taxon>
        <taxon>Stramenopiles</taxon>
        <taxon>Ochrophyta</taxon>
        <taxon>Bacillariophyta</taxon>
        <taxon>Coscinodiscophyceae</taxon>
        <taxon>Thalassiosirophycidae</taxon>
        <taxon>Stephanodiscales</taxon>
        <taxon>Stephanodiscaceae</taxon>
        <taxon>Cyclotella</taxon>
    </lineage>
</organism>
<evidence type="ECO:0000313" key="3">
    <source>
        <dbReference type="Proteomes" id="UP001516023"/>
    </source>
</evidence>
<evidence type="ECO:0000313" key="2">
    <source>
        <dbReference type="EMBL" id="KAL3786822.1"/>
    </source>
</evidence>
<gene>
    <name evidence="2" type="ORF">HJC23_008096</name>
</gene>
<dbReference type="Proteomes" id="UP001516023">
    <property type="component" value="Unassembled WGS sequence"/>
</dbReference>
<proteinExistence type="predicted"/>
<accession>A0ABD3PFX0</accession>
<comment type="caution">
    <text evidence="2">The sequence shown here is derived from an EMBL/GenBank/DDBJ whole genome shotgun (WGS) entry which is preliminary data.</text>
</comment>
<dbReference type="EMBL" id="JABMIG020000187">
    <property type="protein sequence ID" value="KAL3786822.1"/>
    <property type="molecule type" value="Genomic_DNA"/>
</dbReference>
<dbReference type="AlphaFoldDB" id="A0ABD3PFX0"/>
<name>A0ABD3PFX0_9STRA</name>